<dbReference type="InterPro" id="IPR036291">
    <property type="entry name" value="NAD(P)-bd_dom_sf"/>
</dbReference>
<dbReference type="PANTHER" id="PTHR24321">
    <property type="entry name" value="DEHYDROGENASES, SHORT CHAIN"/>
    <property type="match status" value="1"/>
</dbReference>
<name>A0A2W7C6H0_9HYPH</name>
<dbReference type="PRINTS" id="PR00080">
    <property type="entry name" value="SDRFAMILY"/>
</dbReference>
<evidence type="ECO:0000313" key="3">
    <source>
        <dbReference type="EMBL" id="PZV38765.1"/>
    </source>
</evidence>
<comment type="caution">
    <text evidence="3">The sequence shown here is derived from an EMBL/GenBank/DDBJ whole genome shotgun (WGS) entry which is preliminary data.</text>
</comment>
<dbReference type="Pfam" id="PF13561">
    <property type="entry name" value="adh_short_C2"/>
    <property type="match status" value="1"/>
</dbReference>
<evidence type="ECO:0000256" key="2">
    <source>
        <dbReference type="ARBA" id="ARBA00023002"/>
    </source>
</evidence>
<evidence type="ECO:0000313" key="4">
    <source>
        <dbReference type="Proteomes" id="UP000248616"/>
    </source>
</evidence>
<evidence type="ECO:0008006" key="5">
    <source>
        <dbReference type="Google" id="ProtNLM"/>
    </source>
</evidence>
<organism evidence="3 4">
    <name type="scientific">Mesorhizobium kowhaii</name>
    <dbReference type="NCBI Taxonomy" id="1300272"/>
    <lineage>
        <taxon>Bacteria</taxon>
        <taxon>Pseudomonadati</taxon>
        <taxon>Pseudomonadota</taxon>
        <taxon>Alphaproteobacteria</taxon>
        <taxon>Hyphomicrobiales</taxon>
        <taxon>Phyllobacteriaceae</taxon>
        <taxon>Mesorhizobium</taxon>
    </lineage>
</organism>
<dbReference type="Proteomes" id="UP000248616">
    <property type="component" value="Unassembled WGS sequence"/>
</dbReference>
<dbReference type="GO" id="GO:0016491">
    <property type="term" value="F:oxidoreductase activity"/>
    <property type="evidence" value="ECO:0007669"/>
    <property type="project" value="UniProtKB-KW"/>
</dbReference>
<dbReference type="SUPFAM" id="SSF51735">
    <property type="entry name" value="NAD(P)-binding Rossmann-fold domains"/>
    <property type="match status" value="1"/>
</dbReference>
<accession>A0A2W7C6H0</accession>
<dbReference type="EMBL" id="MZXV01000017">
    <property type="protein sequence ID" value="PZV38765.1"/>
    <property type="molecule type" value="Genomic_DNA"/>
</dbReference>
<evidence type="ECO:0000256" key="1">
    <source>
        <dbReference type="ARBA" id="ARBA00006484"/>
    </source>
</evidence>
<gene>
    <name evidence="3" type="ORF">B5V02_08885</name>
</gene>
<dbReference type="FunFam" id="3.40.50.720:FF:000084">
    <property type="entry name" value="Short-chain dehydrogenase reductase"/>
    <property type="match status" value="1"/>
</dbReference>
<reference evidence="4" key="1">
    <citation type="submission" date="2017-03" db="EMBL/GenBank/DDBJ databases">
        <authorList>
            <person name="Safronova V.I."/>
            <person name="Sazanova A.L."/>
            <person name="Chirak E.R."/>
        </authorList>
    </citation>
    <scope>NUCLEOTIDE SEQUENCE [LARGE SCALE GENOMIC DNA]</scope>
    <source>
        <strain evidence="4">Ach-343</strain>
    </source>
</reference>
<keyword evidence="4" id="KW-1185">Reference proteome</keyword>
<dbReference type="OrthoDB" id="9792355at2"/>
<proteinExistence type="inferred from homology"/>
<protein>
    <recommendedName>
        <fullName evidence="5">Oxidoreductase</fullName>
    </recommendedName>
</protein>
<sequence>MTTRVSGKVALVTGAFGGIGKASAELLAREGATVIGLDIKSNGPDFAVPGIDYRPFDVRSDSQWKAIARAIQQTHGRLDIFVAAAGITAYEAYHEVTDSVWDEVIEVNQNGLMRAFRALVPVMKTGGGGSIVTISSIFGLGAVAGIAAYHASKGAVTMMSRNAAMTYAKDKIRVNSIHPGLIDTPMARARDGEGQAQTVSLTPLGRIGLPEEVANAVLFLASDEASYITGVQLPVDGGYLGQ</sequence>
<dbReference type="RefSeq" id="WP_111543881.1">
    <property type="nucleotide sequence ID" value="NZ_MZXV01000017.1"/>
</dbReference>
<dbReference type="PRINTS" id="PR00081">
    <property type="entry name" value="GDHRDH"/>
</dbReference>
<dbReference type="AlphaFoldDB" id="A0A2W7C6H0"/>
<dbReference type="CDD" id="cd05233">
    <property type="entry name" value="SDR_c"/>
    <property type="match status" value="1"/>
</dbReference>
<keyword evidence="2" id="KW-0560">Oxidoreductase</keyword>
<dbReference type="PANTHER" id="PTHR24321:SF15">
    <property type="entry name" value="OXIDOREDUCTASE UCPA"/>
    <property type="match status" value="1"/>
</dbReference>
<dbReference type="Gene3D" id="3.40.50.720">
    <property type="entry name" value="NAD(P)-binding Rossmann-like Domain"/>
    <property type="match status" value="1"/>
</dbReference>
<dbReference type="InterPro" id="IPR002347">
    <property type="entry name" value="SDR_fam"/>
</dbReference>
<comment type="similarity">
    <text evidence="1">Belongs to the short-chain dehydrogenases/reductases (SDR) family.</text>
</comment>